<dbReference type="GO" id="GO:0006307">
    <property type="term" value="P:DNA alkylation repair"/>
    <property type="evidence" value="ECO:0007669"/>
    <property type="project" value="TreeGrafter"/>
</dbReference>
<dbReference type="InterPro" id="IPR000035">
    <property type="entry name" value="Alkylbase_DNA_glycsylse_CS"/>
</dbReference>
<organism evidence="7 8">
    <name type="scientific">Spirosoma radiotolerans</name>
    <dbReference type="NCBI Taxonomy" id="1379870"/>
    <lineage>
        <taxon>Bacteria</taxon>
        <taxon>Pseudomonadati</taxon>
        <taxon>Bacteroidota</taxon>
        <taxon>Cytophagia</taxon>
        <taxon>Cytophagales</taxon>
        <taxon>Cytophagaceae</taxon>
        <taxon>Spirosoma</taxon>
    </lineage>
</organism>
<dbReference type="GO" id="GO:0043916">
    <property type="term" value="F:DNA-7-methylguanine glycosylase activity"/>
    <property type="evidence" value="ECO:0007669"/>
    <property type="project" value="TreeGrafter"/>
</dbReference>
<evidence type="ECO:0000256" key="1">
    <source>
        <dbReference type="ARBA" id="ARBA00000086"/>
    </source>
</evidence>
<dbReference type="RefSeq" id="WP_046574125.1">
    <property type="nucleotide sequence ID" value="NZ_CP010429.1"/>
</dbReference>
<dbReference type="KEGG" id="srd:SD10_12700"/>
<name>A0A0E3ZWE7_9BACT</name>
<feature type="domain" description="HhH-GPD" evidence="6">
    <location>
        <begin position="46"/>
        <end position="205"/>
    </location>
</feature>
<dbReference type="OrthoDB" id="9785929at2"/>
<evidence type="ECO:0000256" key="4">
    <source>
        <dbReference type="ARBA" id="ARBA00022763"/>
    </source>
</evidence>
<dbReference type="PROSITE" id="PS00516">
    <property type="entry name" value="ALKYLBASE_DNA_GLYCOS"/>
    <property type="match status" value="1"/>
</dbReference>
<keyword evidence="5" id="KW-0234">DNA repair</keyword>
<dbReference type="EMBL" id="CP010429">
    <property type="protein sequence ID" value="AKD55629.1"/>
    <property type="molecule type" value="Genomic_DNA"/>
</dbReference>
<keyword evidence="8" id="KW-1185">Reference proteome</keyword>
<dbReference type="InterPro" id="IPR011257">
    <property type="entry name" value="DNA_glycosylase"/>
</dbReference>
<dbReference type="SMART" id="SM00478">
    <property type="entry name" value="ENDO3c"/>
    <property type="match status" value="1"/>
</dbReference>
<dbReference type="Gene3D" id="1.10.1670.40">
    <property type="match status" value="1"/>
</dbReference>
<comment type="similarity">
    <text evidence="2">Belongs to the alkylbase DNA glycosidase AlkA family.</text>
</comment>
<proteinExistence type="inferred from homology"/>
<dbReference type="InterPro" id="IPR051912">
    <property type="entry name" value="Alkylbase_DNA_Glycosylase/TA"/>
</dbReference>
<dbReference type="Gene3D" id="1.10.340.30">
    <property type="entry name" value="Hypothetical protein, domain 2"/>
    <property type="match status" value="1"/>
</dbReference>
<dbReference type="Pfam" id="PF00730">
    <property type="entry name" value="HhH-GPD"/>
    <property type="match status" value="1"/>
</dbReference>
<dbReference type="HOGENOM" id="CLU_000445_72_5_10"/>
<accession>A0A0E3ZWE7</accession>
<dbReference type="SUPFAM" id="SSF48150">
    <property type="entry name" value="DNA-glycosylase"/>
    <property type="match status" value="1"/>
</dbReference>
<comment type="catalytic activity">
    <reaction evidence="1">
        <text>Hydrolysis of alkylated DNA, releasing 3-methyladenine, 3-methylguanine, 7-methylguanine and 7-methyladenine.</text>
        <dbReference type="EC" id="3.2.2.21"/>
    </reaction>
</comment>
<dbReference type="STRING" id="1379870.SD10_12700"/>
<dbReference type="AlphaFoldDB" id="A0A0E3ZWE7"/>
<evidence type="ECO:0000256" key="2">
    <source>
        <dbReference type="ARBA" id="ARBA00010817"/>
    </source>
</evidence>
<dbReference type="GO" id="GO:0032131">
    <property type="term" value="F:alkylated DNA binding"/>
    <property type="evidence" value="ECO:0007669"/>
    <property type="project" value="TreeGrafter"/>
</dbReference>
<dbReference type="PANTHER" id="PTHR43003">
    <property type="entry name" value="DNA-3-METHYLADENINE GLYCOSYLASE"/>
    <property type="match status" value="1"/>
</dbReference>
<evidence type="ECO:0000256" key="3">
    <source>
        <dbReference type="ARBA" id="ARBA00012000"/>
    </source>
</evidence>
<evidence type="ECO:0000313" key="8">
    <source>
        <dbReference type="Proteomes" id="UP000033054"/>
    </source>
</evidence>
<evidence type="ECO:0000313" key="7">
    <source>
        <dbReference type="EMBL" id="AKD55629.1"/>
    </source>
</evidence>
<dbReference type="FunFam" id="1.10.340.30:FF:000004">
    <property type="entry name" value="DNA-3-methyladenine glycosylase II"/>
    <property type="match status" value="1"/>
</dbReference>
<gene>
    <name evidence="7" type="ORF">SD10_12700</name>
</gene>
<dbReference type="GO" id="GO:0032993">
    <property type="term" value="C:protein-DNA complex"/>
    <property type="evidence" value="ECO:0007669"/>
    <property type="project" value="TreeGrafter"/>
</dbReference>
<evidence type="ECO:0000256" key="5">
    <source>
        <dbReference type="ARBA" id="ARBA00023204"/>
    </source>
</evidence>
<dbReference type="GO" id="GO:0006285">
    <property type="term" value="P:base-excision repair, AP site formation"/>
    <property type="evidence" value="ECO:0007669"/>
    <property type="project" value="TreeGrafter"/>
</dbReference>
<dbReference type="EC" id="3.2.2.21" evidence="3"/>
<dbReference type="CDD" id="cd00056">
    <property type="entry name" value="ENDO3c"/>
    <property type="match status" value="1"/>
</dbReference>
<protein>
    <recommendedName>
        <fullName evidence="3">DNA-3-methyladenine glycosylase II</fullName>
        <ecNumber evidence="3">3.2.2.21</ecNumber>
    </recommendedName>
</protein>
<evidence type="ECO:0000259" key="6">
    <source>
        <dbReference type="SMART" id="SM00478"/>
    </source>
</evidence>
<dbReference type="PANTHER" id="PTHR43003:SF5">
    <property type="entry name" value="DNA-3-METHYLADENINE GLYCOSYLASE"/>
    <property type="match status" value="1"/>
</dbReference>
<reference evidence="7 8" key="1">
    <citation type="journal article" date="2014" name="Curr. Microbiol.">
        <title>Spirosoma radiotolerans sp. nov., a gamma-radiation-resistant bacterium isolated from gamma ray-irradiated soil.</title>
        <authorList>
            <person name="Lee J.J."/>
            <person name="Srinivasan S."/>
            <person name="Lim S."/>
            <person name="Joe M."/>
            <person name="Im S."/>
            <person name="Bae S.I."/>
            <person name="Park K.R."/>
            <person name="Han J.H."/>
            <person name="Park S.H."/>
            <person name="Joo B.M."/>
            <person name="Park S.J."/>
            <person name="Kim M.K."/>
        </authorList>
    </citation>
    <scope>NUCLEOTIDE SEQUENCE [LARGE SCALE GENOMIC DNA]</scope>
    <source>
        <strain evidence="7 8">DG5A</strain>
    </source>
</reference>
<dbReference type="Proteomes" id="UP000033054">
    <property type="component" value="Chromosome"/>
</dbReference>
<dbReference type="InterPro" id="IPR003265">
    <property type="entry name" value="HhH-GPD_domain"/>
</dbReference>
<dbReference type="GO" id="GO:0008725">
    <property type="term" value="F:DNA-3-methyladenine glycosylase activity"/>
    <property type="evidence" value="ECO:0007669"/>
    <property type="project" value="TreeGrafter"/>
</dbReference>
<dbReference type="PATRIC" id="fig|1379870.5.peg.2757"/>
<keyword evidence="4" id="KW-0227">DNA damage</keyword>
<sequence length="206" mass="23667">MSPDSPALRHLALDPVMARIIAETPSPKIFNDYADDLYMALLESIVSQQISVKAADAIFGRFRALFPDNYPDAKALLLKTTDELRSAGLSFQKIKYLQSVATFSLEKPMDRAHVDAMTDEEIVQYLLPIKGVGRWTVEMLLMFVLNRPDIFPIDDLVIRQRMMRAYPEQTNGLTGKPLYKVLLDLAEPWRPYRTTASRYLWRWQPS</sequence>